<proteinExistence type="predicted"/>
<dbReference type="SUPFAM" id="SSF55729">
    <property type="entry name" value="Acyl-CoA N-acyltransferases (Nat)"/>
    <property type="match status" value="1"/>
</dbReference>
<name>A0A5M6IE94_9PROT</name>
<dbReference type="InterPro" id="IPR016181">
    <property type="entry name" value="Acyl_CoA_acyltransferase"/>
</dbReference>
<dbReference type="AlphaFoldDB" id="A0A5M6IE94"/>
<evidence type="ECO:0000313" key="1">
    <source>
        <dbReference type="EMBL" id="KAA5606045.1"/>
    </source>
</evidence>
<dbReference type="Proteomes" id="UP000324065">
    <property type="component" value="Unassembled WGS sequence"/>
</dbReference>
<accession>A0A5M6IE94</accession>
<evidence type="ECO:0008006" key="3">
    <source>
        <dbReference type="Google" id="ProtNLM"/>
    </source>
</evidence>
<reference evidence="1 2" key="1">
    <citation type="submission" date="2019-09" db="EMBL/GenBank/DDBJ databases">
        <title>Genome sequence of Roseospira marina, one of the more divergent members of the non-sulfur purple photosynthetic bacterial family, the Rhodospirillaceae.</title>
        <authorList>
            <person name="Meyer T."/>
            <person name="Kyndt J."/>
        </authorList>
    </citation>
    <scope>NUCLEOTIDE SEQUENCE [LARGE SCALE GENOMIC DNA]</scope>
    <source>
        <strain evidence="1 2">DSM 15113</strain>
    </source>
</reference>
<gene>
    <name evidence="1" type="ORF">F1188_08515</name>
</gene>
<protein>
    <recommendedName>
        <fullName evidence="3">GNAT family N-acetyltransferase</fullName>
    </recommendedName>
</protein>
<organism evidence="1 2">
    <name type="scientific">Roseospira marina</name>
    <dbReference type="NCBI Taxonomy" id="140057"/>
    <lineage>
        <taxon>Bacteria</taxon>
        <taxon>Pseudomonadati</taxon>
        <taxon>Pseudomonadota</taxon>
        <taxon>Alphaproteobacteria</taxon>
        <taxon>Rhodospirillales</taxon>
        <taxon>Rhodospirillaceae</taxon>
        <taxon>Roseospira</taxon>
    </lineage>
</organism>
<dbReference type="RefSeq" id="WP_150061976.1">
    <property type="nucleotide sequence ID" value="NZ_JACHII010000002.1"/>
</dbReference>
<dbReference type="EMBL" id="VWPJ01000006">
    <property type="protein sequence ID" value="KAA5606045.1"/>
    <property type="molecule type" value="Genomic_DNA"/>
</dbReference>
<sequence>MPDDTVNRTTGTPSIRPCGPDDAAGFLAARNAPKVRALSTDPDHIIAWSEHMAWWAAGTTDRFVVTDGDRAEAYFWHRARSVDGRNYLIGGWFPAGDTPIFTAAIRLLDWQLAHCAERYPDHIWVATIHRSNRAVRALNRRYDFVEADDATRAAVPHLFPGTTEEFEILQRKARL</sequence>
<dbReference type="OrthoDB" id="7220099at2"/>
<keyword evidence="2" id="KW-1185">Reference proteome</keyword>
<evidence type="ECO:0000313" key="2">
    <source>
        <dbReference type="Proteomes" id="UP000324065"/>
    </source>
</evidence>
<comment type="caution">
    <text evidence="1">The sequence shown here is derived from an EMBL/GenBank/DDBJ whole genome shotgun (WGS) entry which is preliminary data.</text>
</comment>